<feature type="compositionally biased region" description="Low complexity" evidence="1">
    <location>
        <begin position="66"/>
        <end position="78"/>
    </location>
</feature>
<name>A0AAV7REM8_PLEWA</name>
<feature type="compositionally biased region" description="Basic residues" evidence="1">
    <location>
        <begin position="156"/>
        <end position="168"/>
    </location>
</feature>
<comment type="caution">
    <text evidence="2">The sequence shown here is derived from an EMBL/GenBank/DDBJ whole genome shotgun (WGS) entry which is preliminary data.</text>
</comment>
<evidence type="ECO:0000313" key="2">
    <source>
        <dbReference type="EMBL" id="KAJ1149338.1"/>
    </source>
</evidence>
<dbReference type="EMBL" id="JANPWB010000009">
    <property type="protein sequence ID" value="KAJ1149338.1"/>
    <property type="molecule type" value="Genomic_DNA"/>
</dbReference>
<evidence type="ECO:0000256" key="1">
    <source>
        <dbReference type="SAM" id="MobiDB-lite"/>
    </source>
</evidence>
<accession>A0AAV7REM8</accession>
<feature type="compositionally biased region" description="Low complexity" evidence="1">
    <location>
        <begin position="179"/>
        <end position="190"/>
    </location>
</feature>
<proteinExistence type="predicted"/>
<sequence length="418" mass="43833">MSDDPSAARASPDWEAEAPPFCWPPLKEIFACRCSAFPTVAAAESPHRGHPANLSQFAAGNRALQSSKSPPYSSTRSRVPPGQSAHIRTTRRQGSLARSVPRRSQSGSTIKKMAPKVSQWCRQPAPAGEATIQQASRRATPAQRRQSGHHPGQQSRSRHSQPPGHKKGGLAATHANPRASASPKAPTAATCQSPGEPPAGPKKTQTCMSRPPHQNGEMRHPKSRGAKKPWEKWGPRGERGLRGERGCSPTRPPICPPGETAGTAGAAGAAGAAGPRFHTTADPSPPGRALTSSAGISASANALSTSPPSPTRKAAAAHLLPLSQTQPGPPPLTAIGAIPSQQPAAPTPPGGRPTRKSAYCHLNKDKCRNEARCPAEPHGVPTILLAGYLCPIYIYIYTHPHTQQGTSTLYPDSSSFSS</sequence>
<evidence type="ECO:0000313" key="3">
    <source>
        <dbReference type="Proteomes" id="UP001066276"/>
    </source>
</evidence>
<feature type="region of interest" description="Disordered" evidence="1">
    <location>
        <begin position="59"/>
        <end position="292"/>
    </location>
</feature>
<protein>
    <submittedName>
        <fullName evidence="2">Uncharacterized protein</fullName>
    </submittedName>
</protein>
<dbReference type="Proteomes" id="UP001066276">
    <property type="component" value="Chromosome 5"/>
</dbReference>
<organism evidence="2 3">
    <name type="scientific">Pleurodeles waltl</name>
    <name type="common">Iberian ribbed newt</name>
    <dbReference type="NCBI Taxonomy" id="8319"/>
    <lineage>
        <taxon>Eukaryota</taxon>
        <taxon>Metazoa</taxon>
        <taxon>Chordata</taxon>
        <taxon>Craniata</taxon>
        <taxon>Vertebrata</taxon>
        <taxon>Euteleostomi</taxon>
        <taxon>Amphibia</taxon>
        <taxon>Batrachia</taxon>
        <taxon>Caudata</taxon>
        <taxon>Salamandroidea</taxon>
        <taxon>Salamandridae</taxon>
        <taxon>Pleurodelinae</taxon>
        <taxon>Pleurodeles</taxon>
    </lineage>
</organism>
<dbReference type="AlphaFoldDB" id="A0AAV7REM8"/>
<gene>
    <name evidence="2" type="ORF">NDU88_002148</name>
</gene>
<reference evidence="2" key="1">
    <citation type="journal article" date="2022" name="bioRxiv">
        <title>Sequencing and chromosome-scale assembly of the giantPleurodeles waltlgenome.</title>
        <authorList>
            <person name="Brown T."/>
            <person name="Elewa A."/>
            <person name="Iarovenko S."/>
            <person name="Subramanian E."/>
            <person name="Araus A.J."/>
            <person name="Petzold A."/>
            <person name="Susuki M."/>
            <person name="Suzuki K.-i.T."/>
            <person name="Hayashi T."/>
            <person name="Toyoda A."/>
            <person name="Oliveira C."/>
            <person name="Osipova E."/>
            <person name="Leigh N.D."/>
            <person name="Simon A."/>
            <person name="Yun M.H."/>
        </authorList>
    </citation>
    <scope>NUCLEOTIDE SEQUENCE</scope>
    <source>
        <strain evidence="2">20211129_DDA</strain>
        <tissue evidence="2">Liver</tissue>
    </source>
</reference>
<feature type="compositionally biased region" description="Low complexity" evidence="1">
    <location>
        <begin position="260"/>
        <end position="274"/>
    </location>
</feature>
<keyword evidence="3" id="KW-1185">Reference proteome</keyword>
<feature type="compositionally biased region" description="Basic and acidic residues" evidence="1">
    <location>
        <begin position="228"/>
        <end position="245"/>
    </location>
</feature>